<gene>
    <name evidence="2" type="ORF">E0L93_04200</name>
</gene>
<dbReference type="PANTHER" id="PTHR24567">
    <property type="entry name" value="CRP FAMILY TRANSCRIPTIONAL REGULATORY PROTEIN"/>
    <property type="match status" value="1"/>
</dbReference>
<dbReference type="GO" id="GO:0003700">
    <property type="term" value="F:DNA-binding transcription factor activity"/>
    <property type="evidence" value="ECO:0007669"/>
    <property type="project" value="TreeGrafter"/>
</dbReference>
<dbReference type="InterPro" id="IPR018490">
    <property type="entry name" value="cNMP-bd_dom_sf"/>
</dbReference>
<protein>
    <submittedName>
        <fullName evidence="2">Cyclic nucleotide-binding domain-containing protein</fullName>
    </submittedName>
</protein>
<accession>A0A4R1BPZ3</accession>
<evidence type="ECO:0000313" key="3">
    <source>
        <dbReference type="Proteomes" id="UP000295244"/>
    </source>
</evidence>
<dbReference type="InterPro" id="IPR050397">
    <property type="entry name" value="Env_Response_Regulators"/>
</dbReference>
<sequence>MSAARTLEETGLFPSLTPEERAELEARFEPVRFRAGEEIFYEAGPEEHLYVVVSGTVEVLKSVSGLRRQRLAVMEAPTLIGEMGLLTEPRAAASVLARTPVEARRIAHAEFLRLLEGGSTAAYKVVYRIGELLAERMARTNEKLSAVISDLDEARLTRDAGVFRDRLADEWF</sequence>
<dbReference type="RefSeq" id="WP_132688921.1">
    <property type="nucleotide sequence ID" value="NZ_SKBU01000007.1"/>
</dbReference>
<dbReference type="SMART" id="SM00100">
    <property type="entry name" value="cNMP"/>
    <property type="match status" value="1"/>
</dbReference>
<comment type="caution">
    <text evidence="2">The sequence shown here is derived from an EMBL/GenBank/DDBJ whole genome shotgun (WGS) entry which is preliminary data.</text>
</comment>
<evidence type="ECO:0000259" key="1">
    <source>
        <dbReference type="PROSITE" id="PS50042"/>
    </source>
</evidence>
<name>A0A4R1BPZ3_9ACTN</name>
<dbReference type="AlphaFoldDB" id="A0A4R1BPZ3"/>
<dbReference type="CDD" id="cd00038">
    <property type="entry name" value="CAP_ED"/>
    <property type="match status" value="1"/>
</dbReference>
<evidence type="ECO:0000313" key="2">
    <source>
        <dbReference type="EMBL" id="TCJ19714.1"/>
    </source>
</evidence>
<feature type="domain" description="Cyclic nucleotide-binding" evidence="1">
    <location>
        <begin position="12"/>
        <end position="115"/>
    </location>
</feature>
<dbReference type="SUPFAM" id="SSF51206">
    <property type="entry name" value="cAMP-binding domain-like"/>
    <property type="match status" value="1"/>
</dbReference>
<keyword evidence="3" id="KW-1185">Reference proteome</keyword>
<dbReference type="InterPro" id="IPR014710">
    <property type="entry name" value="RmlC-like_jellyroll"/>
</dbReference>
<dbReference type="PROSITE" id="PS50042">
    <property type="entry name" value="CNMP_BINDING_3"/>
    <property type="match status" value="1"/>
</dbReference>
<proteinExistence type="predicted"/>
<dbReference type="InterPro" id="IPR000595">
    <property type="entry name" value="cNMP-bd_dom"/>
</dbReference>
<organism evidence="2 3">
    <name type="scientific">Rubrobacter taiwanensis</name>
    <dbReference type="NCBI Taxonomy" id="185139"/>
    <lineage>
        <taxon>Bacteria</taxon>
        <taxon>Bacillati</taxon>
        <taxon>Actinomycetota</taxon>
        <taxon>Rubrobacteria</taxon>
        <taxon>Rubrobacterales</taxon>
        <taxon>Rubrobacteraceae</taxon>
        <taxon>Rubrobacter</taxon>
    </lineage>
</organism>
<dbReference type="Gene3D" id="2.60.120.10">
    <property type="entry name" value="Jelly Rolls"/>
    <property type="match status" value="1"/>
</dbReference>
<dbReference type="PANTHER" id="PTHR24567:SF74">
    <property type="entry name" value="HTH-TYPE TRANSCRIPTIONAL REGULATOR ARCR"/>
    <property type="match status" value="1"/>
</dbReference>
<dbReference type="Proteomes" id="UP000295244">
    <property type="component" value="Unassembled WGS sequence"/>
</dbReference>
<reference evidence="2 3" key="1">
    <citation type="submission" date="2019-03" db="EMBL/GenBank/DDBJ databases">
        <title>Whole genome sequence of a novel Rubrobacter taiwanensis strain, isolated from Yellowstone National Park.</title>
        <authorList>
            <person name="Freed S."/>
            <person name="Ramaley R.F."/>
            <person name="Kyndt J.A."/>
        </authorList>
    </citation>
    <scope>NUCLEOTIDE SEQUENCE [LARGE SCALE GENOMIC DNA]</scope>
    <source>
        <strain evidence="2 3">Yellowstone</strain>
    </source>
</reference>
<dbReference type="GO" id="GO:0005829">
    <property type="term" value="C:cytosol"/>
    <property type="evidence" value="ECO:0007669"/>
    <property type="project" value="TreeGrafter"/>
</dbReference>
<dbReference type="OrthoDB" id="5244739at2"/>
<dbReference type="EMBL" id="SKBU01000007">
    <property type="protein sequence ID" value="TCJ19714.1"/>
    <property type="molecule type" value="Genomic_DNA"/>
</dbReference>
<dbReference type="Pfam" id="PF00027">
    <property type="entry name" value="cNMP_binding"/>
    <property type="match status" value="1"/>
</dbReference>